<name>A0A4R1NNS4_9RHOB</name>
<evidence type="ECO:0000256" key="1">
    <source>
        <dbReference type="SAM" id="SignalP"/>
    </source>
</evidence>
<evidence type="ECO:0000313" key="3">
    <source>
        <dbReference type="Proteomes" id="UP000295673"/>
    </source>
</evidence>
<dbReference type="RefSeq" id="WP_132859853.1">
    <property type="nucleotide sequence ID" value="NZ_SMGR01000001.1"/>
</dbReference>
<dbReference type="Proteomes" id="UP000295673">
    <property type="component" value="Unassembled WGS sequence"/>
</dbReference>
<feature type="chain" id="PRO_5020492881" evidence="1">
    <location>
        <begin position="19"/>
        <end position="90"/>
    </location>
</feature>
<protein>
    <submittedName>
        <fullName evidence="2">Uncharacterized protein</fullName>
    </submittedName>
</protein>
<sequence length="90" mass="9609">MRLLAATAALVIAAPVWAADEAPVSQDMLDLIIQVGEANDCLITRDLAKAELLPAGFTGRTFEKSLRYLQKQGKGQIDSGTFKLATETCG</sequence>
<proteinExistence type="predicted"/>
<organism evidence="2 3">
    <name type="scientific">Shimia isoporae</name>
    <dbReference type="NCBI Taxonomy" id="647720"/>
    <lineage>
        <taxon>Bacteria</taxon>
        <taxon>Pseudomonadati</taxon>
        <taxon>Pseudomonadota</taxon>
        <taxon>Alphaproteobacteria</taxon>
        <taxon>Rhodobacterales</taxon>
        <taxon>Roseobacteraceae</taxon>
    </lineage>
</organism>
<feature type="signal peptide" evidence="1">
    <location>
        <begin position="1"/>
        <end position="18"/>
    </location>
</feature>
<reference evidence="2 3" key="1">
    <citation type="submission" date="2019-03" db="EMBL/GenBank/DDBJ databases">
        <title>Genomic Encyclopedia of Archaeal and Bacterial Type Strains, Phase II (KMG-II): from individual species to whole genera.</title>
        <authorList>
            <person name="Goeker M."/>
        </authorList>
    </citation>
    <scope>NUCLEOTIDE SEQUENCE [LARGE SCALE GENOMIC DNA]</scope>
    <source>
        <strain evidence="2 3">DSM 26433</strain>
    </source>
</reference>
<comment type="caution">
    <text evidence="2">The sequence shown here is derived from an EMBL/GenBank/DDBJ whole genome shotgun (WGS) entry which is preliminary data.</text>
</comment>
<accession>A0A4R1NNS4</accession>
<keyword evidence="1" id="KW-0732">Signal</keyword>
<gene>
    <name evidence="2" type="ORF">BXY66_1920</name>
</gene>
<evidence type="ECO:0000313" key="2">
    <source>
        <dbReference type="EMBL" id="TCL09855.1"/>
    </source>
</evidence>
<dbReference type="EMBL" id="SMGR01000001">
    <property type="protein sequence ID" value="TCL09855.1"/>
    <property type="molecule type" value="Genomic_DNA"/>
</dbReference>
<dbReference type="AlphaFoldDB" id="A0A4R1NNS4"/>
<keyword evidence="3" id="KW-1185">Reference proteome</keyword>